<dbReference type="PANTHER" id="PTHR31307:SF16">
    <property type="entry name" value="OS05G0560600 PROTEIN"/>
    <property type="match status" value="1"/>
</dbReference>
<dbReference type="STRING" id="981085.W9SBP6"/>
<evidence type="ECO:0000259" key="8">
    <source>
        <dbReference type="Pfam" id="PF13837"/>
    </source>
</evidence>
<protein>
    <recommendedName>
        <fullName evidence="8">Myb/SANT-like DNA-binding domain-containing protein</fullName>
    </recommendedName>
</protein>
<feature type="compositionally biased region" description="Polar residues" evidence="7">
    <location>
        <begin position="35"/>
        <end position="45"/>
    </location>
</feature>
<feature type="compositionally biased region" description="Low complexity" evidence="7">
    <location>
        <begin position="16"/>
        <end position="34"/>
    </location>
</feature>
<feature type="compositionally biased region" description="Acidic residues" evidence="7">
    <location>
        <begin position="214"/>
        <end position="242"/>
    </location>
</feature>
<comment type="subcellular location">
    <subcellularLocation>
        <location evidence="1">Nucleus</location>
    </subcellularLocation>
</comment>
<dbReference type="GO" id="GO:0000976">
    <property type="term" value="F:transcription cis-regulatory region binding"/>
    <property type="evidence" value="ECO:0007669"/>
    <property type="project" value="TreeGrafter"/>
</dbReference>
<dbReference type="eggNOG" id="KOG4282">
    <property type="taxonomic scope" value="Eukaryota"/>
</dbReference>
<dbReference type="AlphaFoldDB" id="W9SBP6"/>
<reference evidence="10" key="1">
    <citation type="submission" date="2013-01" db="EMBL/GenBank/DDBJ databases">
        <title>Draft Genome Sequence of a Mulberry Tree, Morus notabilis C.K. Schneid.</title>
        <authorList>
            <person name="He N."/>
            <person name="Zhao S."/>
        </authorList>
    </citation>
    <scope>NUCLEOTIDE SEQUENCE</scope>
</reference>
<evidence type="ECO:0000256" key="4">
    <source>
        <dbReference type="ARBA" id="ARBA00023125"/>
    </source>
</evidence>
<accession>W9SBP6</accession>
<keyword evidence="3" id="KW-0175">Coiled coil</keyword>
<dbReference type="PANTHER" id="PTHR31307">
    <property type="entry name" value="TRIHELIX TRANSCRIPTION FACTOR ASIL2"/>
    <property type="match status" value="1"/>
</dbReference>
<sequence length="381" mass="42499">MGDITDSLTPPPPAPTTTTTTTTPSSSAAAAPTPLFQNQNSSSSRPMPVREDCWSEEATATLIDAWGRRYVELNRGNLRQKDWQDVADAVNALHGHTKKTHRTDVQCKNRIDTIKKKYKVEKARVSSSNGAFTSSWTFFDRFDVLIGSNQKKPSPPSLSPSPPVAVPLLPYRKASSTALVAIPQKRSAPPPVAADEGFFRRNYSAMAAAAAAAEAEEDEDDLENEEEVDEEEEEERESEDEGGVAVGDAEGMRRLARAIARFGAVYEKVEGEKLRQMVELEKQRMQFAKDLEVQRMRMFMDTQVQLERIKRGKRSASNVQTVMIYMIEFAHSDVCPARSMLERSGLLELTVMFWYVRVGIVEEGDVHNCKRSSYSSVAALR</sequence>
<evidence type="ECO:0000256" key="6">
    <source>
        <dbReference type="ARBA" id="ARBA00023242"/>
    </source>
</evidence>
<dbReference type="EMBL" id="KE346035">
    <property type="protein sequence ID" value="EXC24830.1"/>
    <property type="molecule type" value="Genomic_DNA"/>
</dbReference>
<dbReference type="InterPro" id="IPR044822">
    <property type="entry name" value="Myb_DNA-bind_4"/>
</dbReference>
<feature type="domain" description="Myb/SANT-like DNA-binding" evidence="8">
    <location>
        <begin position="52"/>
        <end position="143"/>
    </location>
</feature>
<feature type="region of interest" description="Disordered" evidence="7">
    <location>
        <begin position="1"/>
        <end position="52"/>
    </location>
</feature>
<evidence type="ECO:0000256" key="3">
    <source>
        <dbReference type="ARBA" id="ARBA00023054"/>
    </source>
</evidence>
<evidence type="ECO:0000313" key="9">
    <source>
        <dbReference type="EMBL" id="EXC24830.1"/>
    </source>
</evidence>
<feature type="region of interest" description="Disordered" evidence="7">
    <location>
        <begin position="209"/>
        <end position="248"/>
    </location>
</feature>
<name>W9SBP6_9ROSA</name>
<dbReference type="FunFam" id="1.10.10.60:FF:000104">
    <property type="entry name" value="trihelix transcription factor ASIL2"/>
    <property type="match status" value="1"/>
</dbReference>
<evidence type="ECO:0000256" key="2">
    <source>
        <dbReference type="ARBA" id="ARBA00023015"/>
    </source>
</evidence>
<evidence type="ECO:0000256" key="5">
    <source>
        <dbReference type="ARBA" id="ARBA00023163"/>
    </source>
</evidence>
<keyword evidence="5" id="KW-0804">Transcription</keyword>
<dbReference type="GO" id="GO:0005634">
    <property type="term" value="C:nucleus"/>
    <property type="evidence" value="ECO:0007669"/>
    <property type="project" value="UniProtKB-SubCell"/>
</dbReference>
<evidence type="ECO:0000256" key="1">
    <source>
        <dbReference type="ARBA" id="ARBA00004123"/>
    </source>
</evidence>
<dbReference type="InterPro" id="IPR044823">
    <property type="entry name" value="ASIL1/2-like"/>
</dbReference>
<gene>
    <name evidence="9" type="ORF">L484_003807</name>
</gene>
<evidence type="ECO:0000313" key="10">
    <source>
        <dbReference type="Proteomes" id="UP000030645"/>
    </source>
</evidence>
<keyword evidence="10" id="KW-1185">Reference proteome</keyword>
<keyword evidence="2" id="KW-0805">Transcription regulation</keyword>
<dbReference type="Gene3D" id="1.10.10.60">
    <property type="entry name" value="Homeodomain-like"/>
    <property type="match status" value="1"/>
</dbReference>
<evidence type="ECO:0000256" key="7">
    <source>
        <dbReference type="SAM" id="MobiDB-lite"/>
    </source>
</evidence>
<keyword evidence="4" id="KW-0238">DNA-binding</keyword>
<dbReference type="Proteomes" id="UP000030645">
    <property type="component" value="Unassembled WGS sequence"/>
</dbReference>
<proteinExistence type="predicted"/>
<keyword evidence="6" id="KW-0539">Nucleus</keyword>
<dbReference type="Pfam" id="PF13837">
    <property type="entry name" value="Myb_DNA-bind_4"/>
    <property type="match status" value="1"/>
</dbReference>
<organism evidence="9 10">
    <name type="scientific">Morus notabilis</name>
    <dbReference type="NCBI Taxonomy" id="981085"/>
    <lineage>
        <taxon>Eukaryota</taxon>
        <taxon>Viridiplantae</taxon>
        <taxon>Streptophyta</taxon>
        <taxon>Embryophyta</taxon>
        <taxon>Tracheophyta</taxon>
        <taxon>Spermatophyta</taxon>
        <taxon>Magnoliopsida</taxon>
        <taxon>eudicotyledons</taxon>
        <taxon>Gunneridae</taxon>
        <taxon>Pentapetalae</taxon>
        <taxon>rosids</taxon>
        <taxon>fabids</taxon>
        <taxon>Rosales</taxon>
        <taxon>Moraceae</taxon>
        <taxon>Moreae</taxon>
        <taxon>Morus</taxon>
    </lineage>
</organism>